<gene>
    <name evidence="1" type="ORF">MM239_16465</name>
</gene>
<dbReference type="EMBL" id="JAKZGP010000053">
    <property type="protein sequence ID" value="MCH7411002.1"/>
    <property type="molecule type" value="Genomic_DNA"/>
</dbReference>
<dbReference type="RefSeq" id="WP_241349357.1">
    <property type="nucleotide sequence ID" value="NZ_JAKZGP010000053.1"/>
</dbReference>
<evidence type="ECO:0000313" key="1">
    <source>
        <dbReference type="EMBL" id="MCH7411002.1"/>
    </source>
</evidence>
<sequence length="172" mass="19886">MQFPFRLILLSAFLLCISFEGFGQKFILLQKGNNQKTRLKYEIGEPFTYQTKNNAYYITDVIKDIEKDIIILSENILRPEEITSVYIKDKDPRNHTLRNLSKLSYGAGVLWLTTNLVNNLYQESNWQVDQGALIGTGILLGTGFGLSKIRYTHFKQQGRKKVKLIILYDDET</sequence>
<reference evidence="1" key="1">
    <citation type="submission" date="2022-03" db="EMBL/GenBank/DDBJ databases">
        <title>De novo assembled genomes of Belliella spp. (Cyclobacteriaceae) strains.</title>
        <authorList>
            <person name="Szabo A."/>
            <person name="Korponai K."/>
            <person name="Felfoldi T."/>
        </authorList>
    </citation>
    <scope>NUCLEOTIDE SEQUENCE</scope>
    <source>
        <strain evidence="1">DSM 111904</strain>
    </source>
</reference>
<keyword evidence="2" id="KW-1185">Reference proteome</keyword>
<evidence type="ECO:0000313" key="2">
    <source>
        <dbReference type="Proteomes" id="UP001165489"/>
    </source>
</evidence>
<name>A0ABS9V3L4_9BACT</name>
<protein>
    <submittedName>
        <fullName evidence="1">Uncharacterized protein</fullName>
    </submittedName>
</protein>
<proteinExistence type="predicted"/>
<comment type="caution">
    <text evidence="1">The sequence shown here is derived from an EMBL/GenBank/DDBJ whole genome shotgun (WGS) entry which is preliminary data.</text>
</comment>
<accession>A0ABS9V3L4</accession>
<organism evidence="1 2">
    <name type="scientific">Belliella filtrata</name>
    <dbReference type="NCBI Taxonomy" id="2923435"/>
    <lineage>
        <taxon>Bacteria</taxon>
        <taxon>Pseudomonadati</taxon>
        <taxon>Bacteroidota</taxon>
        <taxon>Cytophagia</taxon>
        <taxon>Cytophagales</taxon>
        <taxon>Cyclobacteriaceae</taxon>
        <taxon>Belliella</taxon>
    </lineage>
</organism>
<dbReference type="Proteomes" id="UP001165489">
    <property type="component" value="Unassembled WGS sequence"/>
</dbReference>